<dbReference type="Proteomes" id="UP000593571">
    <property type="component" value="Unassembled WGS sequence"/>
</dbReference>
<keyword evidence="2" id="KW-1185">Reference proteome</keyword>
<evidence type="ECO:0000313" key="2">
    <source>
        <dbReference type="Proteomes" id="UP000593571"/>
    </source>
</evidence>
<organism evidence="1 2">
    <name type="scientific">Rousettus aegyptiacus</name>
    <name type="common">Egyptian fruit bat</name>
    <name type="synonym">Pteropus aegyptiacus</name>
    <dbReference type="NCBI Taxonomy" id="9407"/>
    <lineage>
        <taxon>Eukaryota</taxon>
        <taxon>Metazoa</taxon>
        <taxon>Chordata</taxon>
        <taxon>Craniata</taxon>
        <taxon>Vertebrata</taxon>
        <taxon>Euteleostomi</taxon>
        <taxon>Mammalia</taxon>
        <taxon>Eutheria</taxon>
        <taxon>Laurasiatheria</taxon>
        <taxon>Chiroptera</taxon>
        <taxon>Yinpterochiroptera</taxon>
        <taxon>Pteropodoidea</taxon>
        <taxon>Pteropodidae</taxon>
        <taxon>Rousettinae</taxon>
        <taxon>Rousettus</taxon>
    </lineage>
</organism>
<proteinExistence type="predicted"/>
<dbReference type="EMBL" id="JACASE010000008">
    <property type="protein sequence ID" value="KAF6441273.1"/>
    <property type="molecule type" value="Genomic_DNA"/>
</dbReference>
<sequence>MASWTDQGMTASEETVCYPHRSLAPHHRWATQEAGASPDAERKGKSMAYWFQTLLETSYFLLHTDSELFSPGIPSLHAGLFTPYSCIQRLGAGSVTSPLSSKKAFPQSPDFDPNVFQRRSFVECFS</sequence>
<protein>
    <submittedName>
        <fullName evidence="1">Uncharacterized protein</fullName>
    </submittedName>
</protein>
<gene>
    <name evidence="1" type="ORF">HJG63_012413</name>
</gene>
<name>A0A7J8F0T5_ROUAE</name>
<comment type="caution">
    <text evidence="1">The sequence shown here is derived from an EMBL/GenBank/DDBJ whole genome shotgun (WGS) entry which is preliminary data.</text>
</comment>
<dbReference type="AlphaFoldDB" id="A0A7J8F0T5"/>
<accession>A0A7J8F0T5</accession>
<evidence type="ECO:0000313" key="1">
    <source>
        <dbReference type="EMBL" id="KAF6441273.1"/>
    </source>
</evidence>
<reference evidence="1 2" key="1">
    <citation type="journal article" date="2020" name="Nature">
        <title>Six reference-quality genomes reveal evolution of bat adaptations.</title>
        <authorList>
            <person name="Jebb D."/>
            <person name="Huang Z."/>
            <person name="Pippel M."/>
            <person name="Hughes G.M."/>
            <person name="Lavrichenko K."/>
            <person name="Devanna P."/>
            <person name="Winkler S."/>
            <person name="Jermiin L.S."/>
            <person name="Skirmuntt E.C."/>
            <person name="Katzourakis A."/>
            <person name="Burkitt-Gray L."/>
            <person name="Ray D.A."/>
            <person name="Sullivan K.A.M."/>
            <person name="Roscito J.G."/>
            <person name="Kirilenko B.M."/>
            <person name="Davalos L.M."/>
            <person name="Corthals A.P."/>
            <person name="Power M.L."/>
            <person name="Jones G."/>
            <person name="Ransome R.D."/>
            <person name="Dechmann D.K.N."/>
            <person name="Locatelli A.G."/>
            <person name="Puechmaille S.J."/>
            <person name="Fedrigo O."/>
            <person name="Jarvis E.D."/>
            <person name="Hiller M."/>
            <person name="Vernes S.C."/>
            <person name="Myers E.W."/>
            <person name="Teeling E.C."/>
        </authorList>
    </citation>
    <scope>NUCLEOTIDE SEQUENCE [LARGE SCALE GENOMIC DNA]</scope>
    <source>
        <strain evidence="1">MRouAeg1</strain>
        <tissue evidence="1">Muscle</tissue>
    </source>
</reference>